<dbReference type="Proteomes" id="UP000189911">
    <property type="component" value="Chromosome E"/>
</dbReference>
<gene>
    <name evidence="2" type="ORF">LANO_0E15808G</name>
</gene>
<name>A0A1G4K1C8_9SACH</name>
<evidence type="ECO:0000313" key="2">
    <source>
        <dbReference type="EMBL" id="SCU97352.1"/>
    </source>
</evidence>
<proteinExistence type="predicted"/>
<dbReference type="AlphaFoldDB" id="A0A1G4K1C8"/>
<organism evidence="2 3">
    <name type="scientific">Lachancea nothofagi CBS 11611</name>
    <dbReference type="NCBI Taxonomy" id="1266666"/>
    <lineage>
        <taxon>Eukaryota</taxon>
        <taxon>Fungi</taxon>
        <taxon>Dikarya</taxon>
        <taxon>Ascomycota</taxon>
        <taxon>Saccharomycotina</taxon>
        <taxon>Saccharomycetes</taxon>
        <taxon>Saccharomycetales</taxon>
        <taxon>Saccharomycetaceae</taxon>
        <taxon>Lachancea</taxon>
    </lineage>
</organism>
<dbReference type="EMBL" id="LT598451">
    <property type="protein sequence ID" value="SCU97352.1"/>
    <property type="molecule type" value="Genomic_DNA"/>
</dbReference>
<protein>
    <submittedName>
        <fullName evidence="2">LANO_0E15808g1_1</fullName>
    </submittedName>
</protein>
<evidence type="ECO:0000259" key="1">
    <source>
        <dbReference type="Pfam" id="PF17733"/>
    </source>
</evidence>
<accession>A0A1G4K1C8</accession>
<dbReference type="Pfam" id="PF17733">
    <property type="entry name" value="KPWE_dom"/>
    <property type="match status" value="1"/>
</dbReference>
<dbReference type="OrthoDB" id="9936937at2759"/>
<evidence type="ECO:0000313" key="3">
    <source>
        <dbReference type="Proteomes" id="UP000189911"/>
    </source>
</evidence>
<keyword evidence="3" id="KW-1185">Reference proteome</keyword>
<feature type="domain" description="Peroxisomal membrane protein PEX14-like KPWE" evidence="1">
    <location>
        <begin position="4"/>
        <end position="51"/>
    </location>
</feature>
<reference evidence="3" key="1">
    <citation type="submission" date="2016-03" db="EMBL/GenBank/DDBJ databases">
        <authorList>
            <person name="Devillers Hugo."/>
        </authorList>
    </citation>
    <scope>NUCLEOTIDE SEQUENCE [LARGE SCALE GENOMIC DNA]</scope>
</reference>
<sequence length="118" mass="13301">MAGRQLSYEELVHHIVSGTPVPNILHVPNVTLDASLSKESNIRPRAKPWEKPCTASIPEKASKESSAAVFPDQEYVQRSQSLESLSKYYSMETEFEQQMQRFLSENEGTNSSTVSRQL</sequence>
<dbReference type="InterPro" id="IPR040554">
    <property type="entry name" value="KPWE_PEX14_dom"/>
</dbReference>